<evidence type="ECO:0000313" key="7">
    <source>
        <dbReference type="EMBL" id="TFI58965.1"/>
    </source>
</evidence>
<dbReference type="InterPro" id="IPR014756">
    <property type="entry name" value="Ig_E-set"/>
</dbReference>
<feature type="domain" description="Cellulase Ig-like" evidence="6">
    <location>
        <begin position="290"/>
        <end position="371"/>
    </location>
</feature>
<dbReference type="GO" id="GO:0000272">
    <property type="term" value="P:polysaccharide catabolic process"/>
    <property type="evidence" value="ECO:0007669"/>
    <property type="project" value="UniProtKB-KW"/>
</dbReference>
<evidence type="ECO:0000313" key="8">
    <source>
        <dbReference type="Proteomes" id="UP000298213"/>
    </source>
</evidence>
<comment type="caution">
    <text evidence="7">The sequence shown here is derived from an EMBL/GenBank/DDBJ whole genome shotgun (WGS) entry which is preliminary data.</text>
</comment>
<feature type="signal peptide" evidence="4">
    <location>
        <begin position="1"/>
        <end position="22"/>
    </location>
</feature>
<evidence type="ECO:0000256" key="1">
    <source>
        <dbReference type="ARBA" id="ARBA00007072"/>
    </source>
</evidence>
<dbReference type="Pfam" id="PF02927">
    <property type="entry name" value="CelD_N"/>
    <property type="match status" value="1"/>
</dbReference>
<dbReference type="RefSeq" id="WP_135085058.1">
    <property type="nucleotide sequence ID" value="NZ_SPDV01000010.1"/>
</dbReference>
<evidence type="ECO:0000256" key="2">
    <source>
        <dbReference type="ARBA" id="ARBA00023277"/>
    </source>
</evidence>
<dbReference type="EMBL" id="SPDV01000010">
    <property type="protein sequence ID" value="TFI58965.1"/>
    <property type="molecule type" value="Genomic_DNA"/>
</dbReference>
<keyword evidence="4" id="KW-0732">Signal</keyword>
<protein>
    <submittedName>
        <fullName evidence="7">Glycoside hydrolase</fullName>
    </submittedName>
</protein>
<dbReference type="SUPFAM" id="SSF48208">
    <property type="entry name" value="Six-hairpin glycosidases"/>
    <property type="match status" value="1"/>
</dbReference>
<keyword evidence="3" id="KW-0624">Polysaccharide degradation</keyword>
<dbReference type="Gene3D" id="2.60.40.10">
    <property type="entry name" value="Immunoglobulins"/>
    <property type="match status" value="1"/>
</dbReference>
<keyword evidence="7" id="KW-0378">Hydrolase</keyword>
<dbReference type="Gene3D" id="1.50.10.10">
    <property type="match status" value="1"/>
</dbReference>
<dbReference type="GO" id="GO:0008810">
    <property type="term" value="F:cellulase activity"/>
    <property type="evidence" value="ECO:0007669"/>
    <property type="project" value="InterPro"/>
</dbReference>
<gene>
    <name evidence="7" type="ORF">E2493_06825</name>
</gene>
<organism evidence="7 8">
    <name type="scientific">Sphingomonas parva</name>
    <dbReference type="NCBI Taxonomy" id="2555898"/>
    <lineage>
        <taxon>Bacteria</taxon>
        <taxon>Pseudomonadati</taxon>
        <taxon>Pseudomonadota</taxon>
        <taxon>Alphaproteobacteria</taxon>
        <taxon>Sphingomonadales</taxon>
        <taxon>Sphingomonadaceae</taxon>
        <taxon>Sphingomonas</taxon>
    </lineage>
</organism>
<keyword evidence="2" id="KW-0119">Carbohydrate metabolism</keyword>
<dbReference type="SUPFAM" id="SSF81296">
    <property type="entry name" value="E set domains"/>
    <property type="match status" value="1"/>
</dbReference>
<evidence type="ECO:0000259" key="6">
    <source>
        <dbReference type="Pfam" id="PF02927"/>
    </source>
</evidence>
<comment type="similarity">
    <text evidence="1">Belongs to the glycosyl hydrolase 9 (cellulase E) family.</text>
</comment>
<evidence type="ECO:0000256" key="3">
    <source>
        <dbReference type="ARBA" id="ARBA00023326"/>
    </source>
</evidence>
<feature type="chain" id="PRO_5021443508" evidence="4">
    <location>
        <begin position="23"/>
        <end position="849"/>
    </location>
</feature>
<dbReference type="OrthoDB" id="5936802at2"/>
<dbReference type="AlphaFoldDB" id="A0A4Y8ZV01"/>
<reference evidence="7 8" key="1">
    <citation type="submission" date="2019-03" db="EMBL/GenBank/DDBJ databases">
        <title>Genome sequence of Sphingomonas sp. 17J27-24.</title>
        <authorList>
            <person name="Kim M."/>
            <person name="Maeng S."/>
            <person name="Sathiyaraj S."/>
        </authorList>
    </citation>
    <scope>NUCLEOTIDE SEQUENCE [LARGE SCALE GENOMIC DNA]</scope>
    <source>
        <strain evidence="7 8">17J27-24</strain>
    </source>
</reference>
<sequence>MKFKVALALACSTACWGGLADAQALKLNDKGYFARQGLNVMVFSDYYPEGHQTGVTIVQHGIRVAANGDLRLEASPGQWSPVPLVGARTVDAKTQTVTQALSYPDPAKNRKGFNPVFYPDVELGYKVRVTPLEGNSFRISVDLDRPVPREWVGKVGFNLELFPTDLFGKSFLMDGASGIFPRQPNGPVVLSNGPAVPVPTPVQPNGPVPSLNNEPLGAPLATGRKLVVAPDQDLQRITIESRSGTLELIDGRLNHNNGWFIVRGVIPAGATANALEWVVTPHVEEDWRYAPVVQVSQVGYAPAQPKKAVIELDPADRDVKRARLFRLTEDGRKEVLEAVPERWGGFLRYDYRTFDFSAVTEPGMYVVGYGDTLSHPFRIGDDVYSRHVWQPTLEYFLPAQMCHMRVNEKYRVWHGHDHLDDALMAPTALNHFDGYLQGPKTMTRFKPGEIVPGLNAGGWHDAGDFDLRVESQIGTVWLLAKMIEDFGLDYDATTIDQKQKLVEIHQPDGQSDALQQIEHGLLSVVGGYRALGRLYRGIIAPTHRQYVMLGDAANHTDNVFRKPVEGLGRDNSGNPIRADDRWVFTEDNPDRELYVAAGLAAASRVMKARDSKLAAESLAAARAIATAALPRARSVSNRVFALSELLQTTGERAYAAQLVAMEKDILGNVEQSAWMLAPALGRIDDSGFKARLDEAVGAYQATVKQSARTDSPYGVPYKPDIWGAGWTIQERGVRQYFFHKGWPGHTDPQSWVSALNFVLGVHPGENNMSFASGVGSKSATVAYGTNRAEWSYIPGGVISGTALIRPDLPELKTWPFFWQQTEYVMGGGETNYMFLALAADALYGRGQGK</sequence>
<evidence type="ECO:0000259" key="5">
    <source>
        <dbReference type="Pfam" id="PF00759"/>
    </source>
</evidence>
<name>A0A4Y8ZV01_9SPHN</name>
<dbReference type="InterPro" id="IPR008928">
    <property type="entry name" value="6-hairpin_glycosidase_sf"/>
</dbReference>
<dbReference type="InterPro" id="IPR013783">
    <property type="entry name" value="Ig-like_fold"/>
</dbReference>
<feature type="domain" description="Glycoside hydrolase family 9" evidence="5">
    <location>
        <begin position="412"/>
        <end position="779"/>
    </location>
</feature>
<dbReference type="Pfam" id="PF00759">
    <property type="entry name" value="Glyco_hydro_9"/>
    <property type="match status" value="1"/>
</dbReference>
<keyword evidence="8" id="KW-1185">Reference proteome</keyword>
<dbReference type="InterPro" id="IPR012341">
    <property type="entry name" value="6hp_glycosidase-like_sf"/>
</dbReference>
<dbReference type="InterPro" id="IPR004197">
    <property type="entry name" value="Cellulase_Ig-like"/>
</dbReference>
<evidence type="ECO:0000256" key="4">
    <source>
        <dbReference type="SAM" id="SignalP"/>
    </source>
</evidence>
<accession>A0A4Y8ZV01</accession>
<dbReference type="Proteomes" id="UP000298213">
    <property type="component" value="Unassembled WGS sequence"/>
</dbReference>
<dbReference type="CDD" id="cd02850">
    <property type="entry name" value="E_set_Cellulase_N"/>
    <property type="match status" value="1"/>
</dbReference>
<proteinExistence type="inferred from homology"/>
<dbReference type="InterPro" id="IPR001701">
    <property type="entry name" value="Glyco_hydro_9"/>
</dbReference>